<reference evidence="3 6" key="2">
    <citation type="submission" date="2019-07" db="EMBL/GenBank/DDBJ databases">
        <title>Whole genome shotgun sequence of Halomonas cupida NBRC 102219.</title>
        <authorList>
            <person name="Hosoyama A."/>
            <person name="Uohara A."/>
            <person name="Ohji S."/>
            <person name="Ichikawa N."/>
        </authorList>
    </citation>
    <scope>NUCLEOTIDE SEQUENCE [LARGE SCALE GENOMIC DNA]</scope>
    <source>
        <strain evidence="3 6">NBRC 102219</strain>
    </source>
</reference>
<dbReference type="STRING" id="44933.SAMN05660971_02389"/>
<evidence type="ECO:0000259" key="2">
    <source>
        <dbReference type="Pfam" id="PF01551"/>
    </source>
</evidence>
<dbReference type="InterPro" id="IPR016047">
    <property type="entry name" value="M23ase_b-sheet_dom"/>
</dbReference>
<feature type="domain" description="M23ase beta-sheet core" evidence="2">
    <location>
        <begin position="292"/>
        <end position="385"/>
    </location>
</feature>
<dbReference type="Gene3D" id="6.10.250.3150">
    <property type="match status" value="1"/>
</dbReference>
<organism evidence="4 5">
    <name type="scientific">Halomonas cupida</name>
    <dbReference type="NCBI Taxonomy" id="44933"/>
    <lineage>
        <taxon>Bacteria</taxon>
        <taxon>Pseudomonadati</taxon>
        <taxon>Pseudomonadota</taxon>
        <taxon>Gammaproteobacteria</taxon>
        <taxon>Oceanospirillales</taxon>
        <taxon>Halomonadaceae</taxon>
        <taxon>Halomonas</taxon>
    </lineage>
</organism>
<dbReference type="Proteomes" id="UP000184123">
    <property type="component" value="Unassembled WGS sequence"/>
</dbReference>
<dbReference type="Pfam" id="PF01551">
    <property type="entry name" value="Peptidase_M23"/>
    <property type="match status" value="1"/>
</dbReference>
<evidence type="ECO:0000313" key="5">
    <source>
        <dbReference type="Proteomes" id="UP000184123"/>
    </source>
</evidence>
<feature type="coiled-coil region" evidence="1">
    <location>
        <begin position="172"/>
        <end position="252"/>
    </location>
</feature>
<evidence type="ECO:0000313" key="3">
    <source>
        <dbReference type="EMBL" id="GEN23847.1"/>
    </source>
</evidence>
<dbReference type="InterPro" id="IPR011055">
    <property type="entry name" value="Dup_hybrid_motif"/>
</dbReference>
<dbReference type="EMBL" id="BJXU01000063">
    <property type="protein sequence ID" value="GEN23847.1"/>
    <property type="molecule type" value="Genomic_DNA"/>
</dbReference>
<keyword evidence="1" id="KW-0175">Coiled coil</keyword>
<gene>
    <name evidence="3" type="ORF">HCU01_17960</name>
    <name evidence="4" type="ORF">SAMN05660971_02389</name>
</gene>
<dbReference type="Gene3D" id="2.70.70.10">
    <property type="entry name" value="Glucose Permease (Domain IIA)"/>
    <property type="match status" value="1"/>
</dbReference>
<evidence type="ECO:0000256" key="1">
    <source>
        <dbReference type="SAM" id="Coils"/>
    </source>
</evidence>
<dbReference type="AlphaFoldDB" id="A0A1M7GKY0"/>
<dbReference type="EMBL" id="FRCA01000005">
    <property type="protein sequence ID" value="SHM16910.1"/>
    <property type="molecule type" value="Genomic_DNA"/>
</dbReference>
<dbReference type="PANTHER" id="PTHR21666">
    <property type="entry name" value="PEPTIDASE-RELATED"/>
    <property type="match status" value="1"/>
</dbReference>
<dbReference type="FunFam" id="2.70.70.10:FF:000003">
    <property type="entry name" value="Murein hydrolase activator EnvC"/>
    <property type="match status" value="1"/>
</dbReference>
<evidence type="ECO:0000313" key="6">
    <source>
        <dbReference type="Proteomes" id="UP000321726"/>
    </source>
</evidence>
<dbReference type="Proteomes" id="UP000321726">
    <property type="component" value="Unassembled WGS sequence"/>
</dbReference>
<proteinExistence type="predicted"/>
<dbReference type="GO" id="GO:0004222">
    <property type="term" value="F:metalloendopeptidase activity"/>
    <property type="evidence" value="ECO:0007669"/>
    <property type="project" value="TreeGrafter"/>
</dbReference>
<keyword evidence="4" id="KW-0378">Hydrolase</keyword>
<name>A0A1M7GKY0_9GAMM</name>
<accession>A0A1M7GKY0</accession>
<reference evidence="4 5" key="1">
    <citation type="submission" date="2016-11" db="EMBL/GenBank/DDBJ databases">
        <authorList>
            <person name="Jaros S."/>
            <person name="Januszkiewicz K."/>
            <person name="Wedrychowicz H."/>
        </authorList>
    </citation>
    <scope>NUCLEOTIDE SEQUENCE [LARGE SCALE GENOMIC DNA]</scope>
    <source>
        <strain evidence="4 5">DSM 4740</strain>
    </source>
</reference>
<dbReference type="InterPro" id="IPR050570">
    <property type="entry name" value="Cell_wall_metabolism_enzyme"/>
</dbReference>
<dbReference type="PANTHER" id="PTHR21666:SF270">
    <property type="entry name" value="MUREIN HYDROLASE ACTIVATOR ENVC"/>
    <property type="match status" value="1"/>
</dbReference>
<evidence type="ECO:0000313" key="4">
    <source>
        <dbReference type="EMBL" id="SHM16910.1"/>
    </source>
</evidence>
<dbReference type="SUPFAM" id="SSF51261">
    <property type="entry name" value="Duplicated hybrid motif"/>
    <property type="match status" value="1"/>
</dbReference>
<sequence>MRQVFIAGLGLSLWLGGAPQPESRPSPLAMSQTLAAPSESEARAQLDAIGERIEQANRRLEATDTVRDNTSDELEAIETQLAETNQQLDGIQAERRQLSEDIAELERRRQLMEDERDAQREALGRQLNALYRLGRTPQLKLLLNQDDPARLDRLQSYLNHLAQARNERIDMLAELDRRLTENRRELDGRQQRLDELAAELQSRSQQLAEQTRQRQAVLAELDQRYDTEASRLEALDQDRAHAERVLREVQESMASLDQPLPSTNIERTRGDLPWPVQGAMLSRFHQGRGVHRNGILIQAPAGTAVKAVHAGRVVFADWMRGFGNLLIIDHGDHVMTLYAHLQQFDVGVGSRIETGQSLGRVGDSGGRPSPGLYFEVRRGGKPINPQSWIARR</sequence>
<dbReference type="CDD" id="cd12797">
    <property type="entry name" value="M23_peptidase"/>
    <property type="match status" value="1"/>
</dbReference>
<feature type="coiled-coil region" evidence="1">
    <location>
        <begin position="39"/>
        <end position="122"/>
    </location>
</feature>
<protein>
    <submittedName>
        <fullName evidence="3">Non-catalytic member of peptidase subfamily M23B</fullName>
    </submittedName>
    <submittedName>
        <fullName evidence="4">Septal ring factor EnvC, activator of murein hydrolases AmiA and AmiB</fullName>
    </submittedName>
</protein>
<keyword evidence="6" id="KW-1185">Reference proteome</keyword>